<dbReference type="Pfam" id="PF21853">
    <property type="entry name" value="DUF6912"/>
    <property type="match status" value="1"/>
</dbReference>
<dbReference type="EMBL" id="JAGSNF010000015">
    <property type="protein sequence ID" value="MBR7743884.1"/>
    <property type="molecule type" value="Genomic_DNA"/>
</dbReference>
<accession>A0A941I1A7</accession>
<name>A0A941I1A7_9MICO</name>
<dbReference type="RefSeq" id="WP_211603134.1">
    <property type="nucleotide sequence ID" value="NZ_JAGSNF010000015.1"/>
</dbReference>
<dbReference type="InterPro" id="IPR054206">
    <property type="entry name" value="DUF6912"/>
</dbReference>
<organism evidence="1 2">
    <name type="scientific">Phycicoccus avicenniae</name>
    <dbReference type="NCBI Taxonomy" id="2828860"/>
    <lineage>
        <taxon>Bacteria</taxon>
        <taxon>Bacillati</taxon>
        <taxon>Actinomycetota</taxon>
        <taxon>Actinomycetes</taxon>
        <taxon>Micrococcales</taxon>
        <taxon>Intrasporangiaceae</taxon>
        <taxon>Phycicoccus</taxon>
    </lineage>
</organism>
<dbReference type="Proteomes" id="UP000677016">
    <property type="component" value="Unassembled WGS sequence"/>
</dbReference>
<proteinExistence type="predicted"/>
<protein>
    <submittedName>
        <fullName evidence="1">Uncharacterized protein</fullName>
    </submittedName>
</protein>
<comment type="caution">
    <text evidence="1">The sequence shown here is derived from an EMBL/GenBank/DDBJ whole genome shotgun (WGS) entry which is preliminary data.</text>
</comment>
<gene>
    <name evidence="1" type="ORF">KC207_11340</name>
</gene>
<reference evidence="1" key="1">
    <citation type="submission" date="2021-04" db="EMBL/GenBank/DDBJ databases">
        <title>Phycicoccus avicenniae sp. nov., a novel endophytic actinomycetes isolated from branch of Avicennia mariana.</title>
        <authorList>
            <person name="Tuo L."/>
        </authorList>
    </citation>
    <scope>NUCLEOTIDE SEQUENCE</scope>
    <source>
        <strain evidence="1">BSK3Z-2</strain>
    </source>
</reference>
<evidence type="ECO:0000313" key="2">
    <source>
        <dbReference type="Proteomes" id="UP000677016"/>
    </source>
</evidence>
<dbReference type="AlphaFoldDB" id="A0A941I1A7"/>
<sequence length="141" mass="14454">MPLTRVYLALAPAAVHDLASAGEVGPAPLRAHGVTPALGTPGLVTDEEELEHLAWVAATEEASQVAGGSRRVVASADVDASAVIAPDTSDVPSRVEVTVPVPRTRVVSFHVDETPGDSGTADLLWFDVTELADVRALVGGA</sequence>
<evidence type="ECO:0000313" key="1">
    <source>
        <dbReference type="EMBL" id="MBR7743884.1"/>
    </source>
</evidence>
<keyword evidence="2" id="KW-1185">Reference proteome</keyword>